<dbReference type="InterPro" id="IPR055090">
    <property type="entry name" value="NUP120_helical_saccharomycetes"/>
</dbReference>
<gene>
    <name evidence="3" type="ORF">KASA_0J00693G</name>
</gene>
<proteinExistence type="predicted"/>
<dbReference type="EMBL" id="FXLY01000009">
    <property type="protein sequence ID" value="SMN21763.1"/>
    <property type="molecule type" value="Genomic_DNA"/>
</dbReference>
<keyword evidence="4" id="KW-1185">Reference proteome</keyword>
<dbReference type="STRING" id="1789683.A0A1X7R7W1"/>
<dbReference type="Pfam" id="PF22114">
    <property type="entry name" value="NUP120_helical_2"/>
    <property type="match status" value="1"/>
</dbReference>
<organism evidence="3 4">
    <name type="scientific">Maudiozyma saulgeensis</name>
    <dbReference type="NCBI Taxonomy" id="1789683"/>
    <lineage>
        <taxon>Eukaryota</taxon>
        <taxon>Fungi</taxon>
        <taxon>Dikarya</taxon>
        <taxon>Ascomycota</taxon>
        <taxon>Saccharomycotina</taxon>
        <taxon>Saccharomycetes</taxon>
        <taxon>Saccharomycetales</taxon>
        <taxon>Saccharomycetaceae</taxon>
        <taxon>Maudiozyma</taxon>
    </lineage>
</organism>
<dbReference type="Pfam" id="PF11715">
    <property type="entry name" value="Beta-prop_Nup120_160"/>
    <property type="match status" value="1"/>
</dbReference>
<reference evidence="3 4" key="1">
    <citation type="submission" date="2017-04" db="EMBL/GenBank/DDBJ databases">
        <authorList>
            <person name="Afonso C.L."/>
            <person name="Miller P.J."/>
            <person name="Scott M.A."/>
            <person name="Spackman E."/>
            <person name="Goraichik I."/>
            <person name="Dimitrov K.M."/>
            <person name="Suarez D.L."/>
            <person name="Swayne D.E."/>
        </authorList>
    </citation>
    <scope>NUCLEOTIDE SEQUENCE [LARGE SCALE GENOMIC DNA]</scope>
</reference>
<evidence type="ECO:0000259" key="1">
    <source>
        <dbReference type="Pfam" id="PF11715"/>
    </source>
</evidence>
<feature type="domain" description="Nucleoporin NUP120 helical" evidence="2">
    <location>
        <begin position="523"/>
        <end position="705"/>
    </location>
</feature>
<dbReference type="InterPro" id="IPR059141">
    <property type="entry name" value="Beta-prop_Nup120_160"/>
</dbReference>
<sequence>MPSLSKIDVNLLQFQELQTPANVVTLSLGNNSNINGTTLTSEQQMDIINNQSSYSNSIKVSDDNLLCYHLTQDCSKIIIYTTNNCINGKTIIISLPQKTMNKHNTLSLLISGETLLLHTILKDGLFLTMSLPLNYILDATNSINLGDDWVKVQNPYDFTIRVPHLLYPVSEELLMVFLNDGGLLGLRKTSEDFDLEPLLFNDNSYLQSFTKLFYKNQNIAGKVTSCLTFDEKFLIVLTENYYLKIWDIKTFSLLNEYNLSANIIVDDIHGNDIHQYNDSGNFLSIFQSTLIIYSPQKNGIFQIGYLSVDQTGVLEFNLKNIINASLPSSSIWFLSDMKLTKPIDLNYTSSYLNLVILWKSGSLSKFQILNILYDDLKDCQWIESSSKSLTDGLDDLDLACITQAENETDDELYDRCFLTLKSRFSPEVFKRALNILSENNIIITSSDNISQRKEYLANLETISKDIKGKMDEVSTLSIFNDELILVNSLTPFNHAAFKINTGLEYYYFNLHNSEYHDDLSKYLKALDSFTSTLPRHVMHTLGEKFLNISTGKLSKDLSPNEKFVEIFKSTLQNQFAISNLQLLMTELNNLDIPALLTDFIQNYLIIQEENSTFIETLTTNMFSKIATIESMYQMITIQNTFIIQILMTFVLLDSTYSYFAEQIEKLLEFNYKQLLFLELYKEDKLQLIETIFMKNTKYHQGAKFYNYSELNDFIMHNISLFYEEPITMNTYFLESIKKYILPSGKQNTIQETKMYLRNVGTRFYTRGNKSDELLLSISLFIAGEYEESYRFFQLHDGFSAINTNELPYFMEDMLKSEDSDSIWVPLIKTLVAQDHKQTRFYYYLSCLYSYHGNSPELALKSIKKSIEISMEDDTELDIVTKQHEQLLAMLVHFSIFDEVIDVLRLGHSFLSADERRQYFSSLLSYPNHNDSLFSTLINMSTNPDTRLELEDYSIVDSILSDNLEQGDWVSYKKLFTFRFVNKYEREAAEVIFNYWFKLQRNADARMKKRYGLIIINILSTFVNSYDQYILDGANVVTLDELRKQCIKL</sequence>
<name>A0A1X7R7W1_9SACH</name>
<evidence type="ECO:0000313" key="4">
    <source>
        <dbReference type="Proteomes" id="UP000196158"/>
    </source>
</evidence>
<accession>A0A1X7R7W1</accession>
<protein>
    <submittedName>
        <fullName evidence="3">Similar to Saccharomyces cerevisiae YKL057C NUP120 Subunit of the Nup84p subcomplex of the nuclear pore complex (NPC)</fullName>
    </submittedName>
</protein>
<evidence type="ECO:0000313" key="3">
    <source>
        <dbReference type="EMBL" id="SMN21763.1"/>
    </source>
</evidence>
<dbReference type="AlphaFoldDB" id="A0A1X7R7W1"/>
<dbReference type="OrthoDB" id="67716at2759"/>
<dbReference type="Proteomes" id="UP000196158">
    <property type="component" value="Unassembled WGS sequence"/>
</dbReference>
<evidence type="ECO:0000259" key="2">
    <source>
        <dbReference type="Pfam" id="PF22114"/>
    </source>
</evidence>
<feature type="domain" description="Nucleoporin Nup120/160 beta-propeller" evidence="1">
    <location>
        <begin position="88"/>
        <end position="452"/>
    </location>
</feature>